<dbReference type="InterPro" id="IPR054828">
    <property type="entry name" value="Vit_B12_bind_prot"/>
</dbReference>
<comment type="caution">
    <text evidence="5">The sequence shown here is derived from an EMBL/GenBank/DDBJ whole genome shotgun (WGS) entry which is preliminary data.</text>
</comment>
<dbReference type="STRING" id="665004.AC529_12925"/>
<dbReference type="PANTHER" id="PTHR30535:SF34">
    <property type="entry name" value="MOLYBDATE-BINDING PROTEIN MOLA"/>
    <property type="match status" value="1"/>
</dbReference>
<keyword evidence="2 3" id="KW-0732">Signal</keyword>
<evidence type="ECO:0000259" key="4">
    <source>
        <dbReference type="PROSITE" id="PS50983"/>
    </source>
</evidence>
<comment type="similarity">
    <text evidence="1">Belongs to the bacterial solute-binding protein 8 family.</text>
</comment>
<dbReference type="RefSeq" id="WP_068753189.1">
    <property type="nucleotide sequence ID" value="NZ_KQ950180.1"/>
</dbReference>
<gene>
    <name evidence="5" type="ORF">AC529_12925</name>
</gene>
<protein>
    <submittedName>
        <fullName evidence="5">ABC transporter substrate-binding protein</fullName>
    </submittedName>
</protein>
<evidence type="ECO:0000313" key="5">
    <source>
        <dbReference type="EMBL" id="KUP96332.1"/>
    </source>
</evidence>
<dbReference type="SUPFAM" id="SSF53807">
    <property type="entry name" value="Helical backbone' metal receptor"/>
    <property type="match status" value="1"/>
</dbReference>
<dbReference type="Proteomes" id="UP000074382">
    <property type="component" value="Unassembled WGS sequence"/>
</dbReference>
<dbReference type="Pfam" id="PF01497">
    <property type="entry name" value="Peripla_BP_2"/>
    <property type="match status" value="1"/>
</dbReference>
<dbReference type="PROSITE" id="PS51257">
    <property type="entry name" value="PROKAR_LIPOPROTEIN"/>
    <property type="match status" value="1"/>
</dbReference>
<dbReference type="PROSITE" id="PS50983">
    <property type="entry name" value="FE_B12_PBP"/>
    <property type="match status" value="1"/>
</dbReference>
<dbReference type="GO" id="GO:0071281">
    <property type="term" value="P:cellular response to iron ion"/>
    <property type="evidence" value="ECO:0007669"/>
    <property type="project" value="TreeGrafter"/>
</dbReference>
<evidence type="ECO:0000256" key="2">
    <source>
        <dbReference type="ARBA" id="ARBA00022729"/>
    </source>
</evidence>
<reference evidence="6" key="1">
    <citation type="journal article" date="2017" name="Acta Aliment.">
        <title>Plant polysaccharide degrading enzyme system of Thermpbifida cellulosilytica TB100 revealed by de novo genome project data.</title>
        <authorList>
            <person name="Toth A."/>
            <person name="Baka E."/>
            <person name="Luzics S."/>
            <person name="Bata-Vidacs I."/>
            <person name="Nagy I."/>
            <person name="Balint B."/>
            <person name="Herceg R."/>
            <person name="Olasz F."/>
            <person name="Wilk T."/>
            <person name="Nagy T."/>
            <person name="Kriszt B."/>
            <person name="Nagy I."/>
            <person name="Kukolya J."/>
        </authorList>
    </citation>
    <scope>NUCLEOTIDE SEQUENCE [LARGE SCALE GENOMIC DNA]</scope>
    <source>
        <strain evidence="6">TB100</strain>
    </source>
</reference>
<dbReference type="InterPro" id="IPR050902">
    <property type="entry name" value="ABC_Transporter_SBP"/>
</dbReference>
<evidence type="ECO:0000313" key="6">
    <source>
        <dbReference type="Proteomes" id="UP000074382"/>
    </source>
</evidence>
<name>A0A147KGE1_THECS</name>
<sequence>MRTARSLTAFSLPLLLVLTACGTSASDQPTAEQSAAAEGFPVTVTDARGEVTLETAPRRIVSLSPSLTEILFEVGAGDQVVAVDEYSNHPPEAPTTDLSGFTPNVEAIADYEPDLVVLSDDGSDITEQLEKLAIPVLLLPAAQTVDDTYAQMELLGEATGNAEEGAAAAEELRGRLDALVAGIGEDAAGLSYYHEIDAQLYSVTSDTFIGQVYGLFGLVNIADEAEDAAGGYPQLSAEFIVDQDPDLIFVSYPGGAQDVLGRPAFDSLTAVREGNVIEVDPDTSSRWGPRIVDFAEDVAEAVEAARAE</sequence>
<dbReference type="AlphaFoldDB" id="A0A147KGE1"/>
<dbReference type="PATRIC" id="fig|665004.4.peg.404"/>
<keyword evidence="6" id="KW-1185">Reference proteome</keyword>
<dbReference type="NCBIfam" id="NF038402">
    <property type="entry name" value="TroA_like"/>
    <property type="match status" value="1"/>
</dbReference>
<dbReference type="InterPro" id="IPR002491">
    <property type="entry name" value="ABC_transptr_periplasmic_BD"/>
</dbReference>
<accession>A0A147KGE1</accession>
<dbReference type="Gene3D" id="3.40.50.1980">
    <property type="entry name" value="Nitrogenase molybdenum iron protein domain"/>
    <property type="match status" value="2"/>
</dbReference>
<dbReference type="CDD" id="cd01143">
    <property type="entry name" value="YvrC"/>
    <property type="match status" value="1"/>
</dbReference>
<evidence type="ECO:0000256" key="3">
    <source>
        <dbReference type="SAM" id="SignalP"/>
    </source>
</evidence>
<feature type="chain" id="PRO_5007549861" evidence="3">
    <location>
        <begin position="26"/>
        <end position="308"/>
    </location>
</feature>
<feature type="domain" description="Fe/B12 periplasmic-binding" evidence="4">
    <location>
        <begin position="59"/>
        <end position="306"/>
    </location>
</feature>
<proteinExistence type="inferred from homology"/>
<dbReference type="PANTHER" id="PTHR30535">
    <property type="entry name" value="VITAMIN B12-BINDING PROTEIN"/>
    <property type="match status" value="1"/>
</dbReference>
<dbReference type="OrthoDB" id="6495095at2"/>
<dbReference type="EMBL" id="LGEM01000094">
    <property type="protein sequence ID" value="KUP96332.1"/>
    <property type="molecule type" value="Genomic_DNA"/>
</dbReference>
<evidence type="ECO:0000256" key="1">
    <source>
        <dbReference type="ARBA" id="ARBA00008814"/>
    </source>
</evidence>
<feature type="signal peptide" evidence="3">
    <location>
        <begin position="1"/>
        <end position="25"/>
    </location>
</feature>
<organism evidence="5 6">
    <name type="scientific">Thermobifida cellulosilytica TB100</name>
    <dbReference type="NCBI Taxonomy" id="665004"/>
    <lineage>
        <taxon>Bacteria</taxon>
        <taxon>Bacillati</taxon>
        <taxon>Actinomycetota</taxon>
        <taxon>Actinomycetes</taxon>
        <taxon>Streptosporangiales</taxon>
        <taxon>Nocardiopsidaceae</taxon>
        <taxon>Thermobifida</taxon>
    </lineage>
</organism>